<keyword evidence="1" id="KW-0472">Membrane</keyword>
<name>A0A1S8DLH2_9GAMM</name>
<protein>
    <recommendedName>
        <fullName evidence="5">Multidrug transporter</fullName>
    </recommendedName>
</protein>
<dbReference type="OrthoDB" id="332175at2"/>
<feature type="chain" id="PRO_5010523862" description="Multidrug transporter" evidence="2">
    <location>
        <begin position="23"/>
        <end position="110"/>
    </location>
</feature>
<comment type="caution">
    <text evidence="3">The sequence shown here is derived from an EMBL/GenBank/DDBJ whole genome shotgun (WGS) entry which is preliminary data.</text>
</comment>
<gene>
    <name evidence="3" type="ORF">BXT89_01635</name>
</gene>
<feature type="signal peptide" evidence="2">
    <location>
        <begin position="1"/>
        <end position="22"/>
    </location>
</feature>
<proteinExistence type="predicted"/>
<organism evidence="3 4">
    <name type="scientific">Halopseudomonas pachastrellae</name>
    <dbReference type="NCBI Taxonomy" id="254161"/>
    <lineage>
        <taxon>Bacteria</taxon>
        <taxon>Pseudomonadati</taxon>
        <taxon>Pseudomonadota</taxon>
        <taxon>Gammaproteobacteria</taxon>
        <taxon>Pseudomonadales</taxon>
        <taxon>Pseudomonadaceae</taxon>
        <taxon>Halopseudomonas</taxon>
    </lineage>
</organism>
<accession>A0A1S8DLH2</accession>
<evidence type="ECO:0000256" key="1">
    <source>
        <dbReference type="SAM" id="Phobius"/>
    </source>
</evidence>
<dbReference type="STRING" id="254161.SAMN05216256_10837"/>
<evidence type="ECO:0000256" key="2">
    <source>
        <dbReference type="SAM" id="SignalP"/>
    </source>
</evidence>
<evidence type="ECO:0008006" key="5">
    <source>
        <dbReference type="Google" id="ProtNLM"/>
    </source>
</evidence>
<keyword evidence="2" id="KW-0732">Signal</keyword>
<dbReference type="RefSeq" id="WP_083724017.1">
    <property type="nucleotide sequence ID" value="NZ_FOUD01000008.1"/>
</dbReference>
<dbReference type="EMBL" id="MUBC01000002">
    <property type="protein sequence ID" value="ONM45676.1"/>
    <property type="molecule type" value="Genomic_DNA"/>
</dbReference>
<dbReference type="AlphaFoldDB" id="A0A1S8DLH2"/>
<keyword evidence="1" id="KW-0812">Transmembrane</keyword>
<reference evidence="3 4" key="1">
    <citation type="submission" date="2017-01" db="EMBL/GenBank/DDBJ databases">
        <title>Draft genome sequence of Pseudomonas pachastrellae type strain CCUG 46540T from a deep sea.</title>
        <authorList>
            <person name="Gomila M."/>
            <person name="Mulet M."/>
            <person name="Lalucat J."/>
            <person name="Garcia-Valdes E."/>
        </authorList>
    </citation>
    <scope>NUCLEOTIDE SEQUENCE [LARGE SCALE GENOMIC DNA]</scope>
    <source>
        <strain evidence="3 4">CCUG 46540</strain>
    </source>
</reference>
<keyword evidence="4" id="KW-1185">Reference proteome</keyword>
<dbReference type="Proteomes" id="UP000242847">
    <property type="component" value="Unassembled WGS sequence"/>
</dbReference>
<keyword evidence="1" id="KW-1133">Transmembrane helix</keyword>
<evidence type="ECO:0000313" key="3">
    <source>
        <dbReference type="EMBL" id="ONM45676.1"/>
    </source>
</evidence>
<feature type="transmembrane region" description="Helical" evidence="1">
    <location>
        <begin position="46"/>
        <end position="65"/>
    </location>
</feature>
<sequence>MRLLRHSTALIAGLLMSASVMAADSYNDYHQDEPGYFAMVGDLVIARPLLLGVTLVGAGAFLVSLPFSAMGGNVGEAGHELVIRPAEETFVRCLGCSRAGYGRKQQDEAR</sequence>
<evidence type="ECO:0000313" key="4">
    <source>
        <dbReference type="Proteomes" id="UP000242847"/>
    </source>
</evidence>